<keyword evidence="3" id="KW-1185">Reference proteome</keyword>
<evidence type="ECO:0000256" key="1">
    <source>
        <dbReference type="SAM" id="MobiDB-lite"/>
    </source>
</evidence>
<feature type="region of interest" description="Disordered" evidence="1">
    <location>
        <begin position="1"/>
        <end position="27"/>
    </location>
</feature>
<name>A0ABU1NMD6_9BURK</name>
<dbReference type="EMBL" id="JAVDRF010000015">
    <property type="protein sequence ID" value="MDR6539190.1"/>
    <property type="molecule type" value="Genomic_DNA"/>
</dbReference>
<evidence type="ECO:0000313" key="2">
    <source>
        <dbReference type="EMBL" id="MDR6539190.1"/>
    </source>
</evidence>
<dbReference type="Proteomes" id="UP001184230">
    <property type="component" value="Unassembled WGS sequence"/>
</dbReference>
<gene>
    <name evidence="2" type="ORF">J2739_004986</name>
</gene>
<protein>
    <submittedName>
        <fullName evidence="2">Acetolactate synthase regulatory subunit</fullName>
    </submittedName>
</protein>
<evidence type="ECO:0000313" key="3">
    <source>
        <dbReference type="Proteomes" id="UP001184230"/>
    </source>
</evidence>
<organism evidence="2 3">
    <name type="scientific">Variovorax soli</name>
    <dbReference type="NCBI Taxonomy" id="376815"/>
    <lineage>
        <taxon>Bacteria</taxon>
        <taxon>Pseudomonadati</taxon>
        <taxon>Pseudomonadota</taxon>
        <taxon>Betaproteobacteria</taxon>
        <taxon>Burkholderiales</taxon>
        <taxon>Comamonadaceae</taxon>
        <taxon>Variovorax</taxon>
    </lineage>
</organism>
<proteinExistence type="predicted"/>
<dbReference type="RefSeq" id="WP_309906678.1">
    <property type="nucleotide sequence ID" value="NZ_JAVDRF010000015.1"/>
</dbReference>
<comment type="caution">
    <text evidence="2">The sequence shown here is derived from an EMBL/GenBank/DDBJ whole genome shotgun (WGS) entry which is preliminary data.</text>
</comment>
<sequence>MAIGDSRSDDHDDHAQGRPAQHDPEMVDRVVRVVRSRSGGLSRRQLERLIQPRAAEEVGLPMTAFRRS</sequence>
<accession>A0ABU1NMD6</accession>
<reference evidence="2 3" key="1">
    <citation type="submission" date="2023-07" db="EMBL/GenBank/DDBJ databases">
        <title>Sorghum-associated microbial communities from plants grown in Nebraska, USA.</title>
        <authorList>
            <person name="Schachtman D."/>
        </authorList>
    </citation>
    <scope>NUCLEOTIDE SEQUENCE [LARGE SCALE GENOMIC DNA]</scope>
    <source>
        <strain evidence="2 3">DS1781</strain>
    </source>
</reference>